<feature type="region of interest" description="Disordered" evidence="1">
    <location>
        <begin position="62"/>
        <end position="119"/>
    </location>
</feature>
<feature type="compositionally biased region" description="Low complexity" evidence="1">
    <location>
        <begin position="66"/>
        <end position="75"/>
    </location>
</feature>
<organism evidence="2">
    <name type="scientific">Agaricus bisporus virus 15</name>
    <dbReference type="NCBI Taxonomy" id="1945745"/>
    <lineage>
        <taxon>Viruses</taxon>
    </lineage>
</organism>
<accession>A0A1Q1N6J6</accession>
<protein>
    <submittedName>
        <fullName evidence="2">Replicase</fullName>
    </submittedName>
</protein>
<evidence type="ECO:0000256" key="1">
    <source>
        <dbReference type="SAM" id="MobiDB-lite"/>
    </source>
</evidence>
<sequence>MGILPDGSRGRTIATTMFSMKALRRQAFLFGMESIKSGSILCRGISRVMKLDSKLDTEKPKQSLTPIIAFPSPSSIEPPPSIDNTDQNSDQTLDEARSPSPNASMDNHAAVHSSSFSSDQLPAEPLPIDQKYHIEPFLFYIERVRDRLAPLLPPLPPPLSLLELFCKLPAEIQSIIRSYVDAMLDPSVKFYQSMVDRIIVQQEMHRSHGFKDASETKKKLALRIEHRSDPLQPSDFRRANEQVHALGSQIESVYFKWQNSEDTTSLDIQMDRLLAERQLWMDRSFDMFVDMIGARDPAYIGLVSFNKQEADIALEEAIGSIDRHRDAPGVFAFTGCLPLDFSNDDDAARGYSIYLGRKGYSNVDPRQAREETEKFAERVMNPPPPLSPADRTEKNQALCLLRRVCQVLFTPNKPKEFYQTAPNSGKSCLEVPLRKGGKRAAIYLHKNVSGSDHVRADTILSAGKFRTITVSSAYYSKYSWLNGYMFSRLRNCRWMVSGKTVDSWVASIGSIEADWFCSGDGKACTDYFDSDYCDEVLNFFAEVFDLDLEELQSFTTQAVIEVNGRFILQRRGQLMGSDFSFPILCLLSFFAHLIGEDKVKVWLKLNDQDLEYVIREYGNCGVNGDDIVSWGDSRSSSRWLHGFNIIGGVANAAKSPMSREYFTINSQLWRRKGKDLVKIRSVLPAMLLGICGKAHLAPDESWADLLSSPLLSRDALARSQLDLVLLPELPRSLGGLGIDFRRIPHYLLRNRYYWALASRKRNWNALADFSDEHIQIQHGHVQILEDEVPKDRSQHVSGWIRTSEKKKIAMETFGSPKGLRWTDTNGKSASPFYIRQWIYFKSLERADVSWIHDWREREYTGWSFVRSVHPAITDVQSPGPVIPKFHMLEPRSVQEEISSMVKRKAMKAHVEEKNRKRRSNFCGKLTTTAI</sequence>
<name>A0A1Q1N6J6_9VIRU</name>
<proteinExistence type="predicted"/>
<dbReference type="EMBL" id="KY357501">
    <property type="protein sequence ID" value="AQM49945.1"/>
    <property type="molecule type" value="Genomic_RNA"/>
</dbReference>
<reference evidence="2" key="1">
    <citation type="submission" date="2016-12" db="EMBL/GenBank/DDBJ databases">
        <title>Multiple viral infections in Agaricus bisporus - Characterisation of 18 unique RNA viruses and 8 ORFans identified by deep sequencing.</title>
        <authorList>
            <person name="Deakin G."/>
            <person name="Dobbs E."/>
            <person name="Jones I.M."/>
            <person name="Grogan H.M."/>
            <person name="Burton K.S."/>
        </authorList>
    </citation>
    <scope>NUCLEOTIDE SEQUENCE</scope>
    <source>
        <strain evidence="2">AbV15-003</strain>
    </source>
</reference>
<evidence type="ECO:0000313" key="2">
    <source>
        <dbReference type="EMBL" id="AQM49945.1"/>
    </source>
</evidence>